<reference evidence="2 4" key="1">
    <citation type="submission" date="2018-04" db="EMBL/GenBank/DDBJ databases">
        <authorList>
            <person name="Van Tyne D."/>
        </authorList>
    </citation>
    <scope>NUCLEOTIDE SEQUENCE [LARGE SCALE GENOMIC DNA]</scope>
    <source>
        <strain evidence="2 4">B2535</strain>
    </source>
</reference>
<feature type="transmembrane region" description="Helical" evidence="1">
    <location>
        <begin position="43"/>
        <end position="62"/>
    </location>
</feature>
<dbReference type="RefSeq" id="WP_002385195.1">
    <property type="nucleotide sequence ID" value="NZ_CP091198.1"/>
</dbReference>
<feature type="transmembrane region" description="Helical" evidence="1">
    <location>
        <begin position="68"/>
        <end position="95"/>
    </location>
</feature>
<sequence>MSGDETKEIMNYEHFFTYKDIIISLLIFFGLLYVIRLESVTKYFSLVIVAIVWFNPILVQLFDKHTITVSIVVTQMVMHFLFIPLFLLTLLIISITEKEDRLFCLPIIFSVFLVCSQATWLYEYNLLFRVVDIWMILMILFVRIKNINPE</sequence>
<accession>A0A4U4CAS4</accession>
<feature type="transmembrane region" description="Helical" evidence="1">
    <location>
        <begin position="102"/>
        <end position="120"/>
    </location>
</feature>
<keyword evidence="1" id="KW-0472">Membrane</keyword>
<comment type="caution">
    <text evidence="3">The sequence shown here is derived from an EMBL/GenBank/DDBJ whole genome shotgun (WGS) entry which is preliminary data.</text>
</comment>
<protein>
    <submittedName>
        <fullName evidence="3">Uncharacterized protein</fullName>
    </submittedName>
</protein>
<feature type="transmembrane region" description="Helical" evidence="1">
    <location>
        <begin position="15"/>
        <end position="36"/>
    </location>
</feature>
<evidence type="ECO:0000313" key="2">
    <source>
        <dbReference type="EMBL" id="PTN79113.1"/>
    </source>
</evidence>
<proteinExistence type="predicted"/>
<keyword evidence="1" id="KW-1133">Transmembrane helix</keyword>
<feature type="transmembrane region" description="Helical" evidence="1">
    <location>
        <begin position="126"/>
        <end position="144"/>
    </location>
</feature>
<gene>
    <name evidence="2" type="ORF">DAI13_15590</name>
    <name evidence="3" type="ORF">EY666_17975</name>
</gene>
<reference evidence="3 5" key="2">
    <citation type="submission" date="2019-02" db="EMBL/GenBank/DDBJ databases">
        <title>Bacteria dissemination in different level of health care in South Africa: the effectiveness of infections prevention and control.</title>
        <authorList>
            <person name="Shobo C."/>
            <person name="Amoako D.G."/>
            <person name="Allam M."/>
            <person name="Ismail A."/>
            <person name="Bester L.A."/>
            <person name="Essack S.Y."/>
        </authorList>
    </citation>
    <scope>NUCLEOTIDE SEQUENCE [LARGE SCALE GENOMIC DNA]</scope>
    <source>
        <strain evidence="3 5">2SIL2</strain>
    </source>
</reference>
<evidence type="ECO:0000313" key="3">
    <source>
        <dbReference type="EMBL" id="TKK63567.1"/>
    </source>
</evidence>
<dbReference type="AlphaFoldDB" id="A0A4U4CAS4"/>
<dbReference type="Proteomes" id="UP000305511">
    <property type="component" value="Unassembled WGS sequence"/>
</dbReference>
<dbReference type="Proteomes" id="UP000244140">
    <property type="component" value="Unassembled WGS sequence"/>
</dbReference>
<dbReference type="EMBL" id="PZZH01000001">
    <property type="protein sequence ID" value="PTN79113.1"/>
    <property type="molecule type" value="Genomic_DNA"/>
</dbReference>
<evidence type="ECO:0000313" key="5">
    <source>
        <dbReference type="Proteomes" id="UP000305511"/>
    </source>
</evidence>
<evidence type="ECO:0000256" key="1">
    <source>
        <dbReference type="SAM" id="Phobius"/>
    </source>
</evidence>
<name>A0A4U4CAS4_ENTFL</name>
<keyword evidence="1" id="KW-0812">Transmembrane</keyword>
<dbReference type="EMBL" id="SIYF01000595">
    <property type="protein sequence ID" value="TKK63567.1"/>
    <property type="molecule type" value="Genomic_DNA"/>
</dbReference>
<evidence type="ECO:0000313" key="4">
    <source>
        <dbReference type="Proteomes" id="UP000244140"/>
    </source>
</evidence>
<organism evidence="3 5">
    <name type="scientific">Enterococcus faecalis</name>
    <name type="common">Streptococcus faecalis</name>
    <dbReference type="NCBI Taxonomy" id="1351"/>
    <lineage>
        <taxon>Bacteria</taxon>
        <taxon>Bacillati</taxon>
        <taxon>Bacillota</taxon>
        <taxon>Bacilli</taxon>
        <taxon>Lactobacillales</taxon>
        <taxon>Enterococcaceae</taxon>
        <taxon>Enterococcus</taxon>
    </lineage>
</organism>